<dbReference type="PANTHER" id="PTHR43135:SF3">
    <property type="entry name" value="ALPHA-D-RIBOSE 1-METHYLPHOSPHONATE 5-TRIPHOSPHATE DIPHOSPHATASE"/>
    <property type="match status" value="1"/>
</dbReference>
<organism evidence="2 3">
    <name type="scientific">Allosphingosinicella ginsenosidimutans</name>
    <dbReference type="NCBI Taxonomy" id="1176539"/>
    <lineage>
        <taxon>Bacteria</taxon>
        <taxon>Pseudomonadati</taxon>
        <taxon>Pseudomonadota</taxon>
        <taxon>Alphaproteobacteria</taxon>
        <taxon>Sphingomonadales</taxon>
        <taxon>Sphingomonadaceae</taxon>
        <taxon>Allosphingosinicella</taxon>
    </lineage>
</organism>
<name>A0A5C6TZE8_9SPHN</name>
<proteinExistence type="predicted"/>
<feature type="domain" description="Amidohydrolase-related" evidence="1">
    <location>
        <begin position="79"/>
        <end position="427"/>
    </location>
</feature>
<dbReference type="InterPro" id="IPR011059">
    <property type="entry name" value="Metal-dep_hydrolase_composite"/>
</dbReference>
<dbReference type="Gene3D" id="3.20.20.140">
    <property type="entry name" value="Metal-dependent hydrolases"/>
    <property type="match status" value="1"/>
</dbReference>
<evidence type="ECO:0000259" key="1">
    <source>
        <dbReference type="Pfam" id="PF01979"/>
    </source>
</evidence>
<accession>A0A5C6TZE8</accession>
<keyword evidence="2" id="KW-0378">Hydrolase</keyword>
<sequence length="428" mass="44367">MVMLLVSAAASSVAAQGSSQSSAPHQTIVVQAGHLMTDPARPIAGPSTIMIVDGRIQSVTAGIVPPPAGARLIDLTNRTVMPGLIDAHVHLVGDSRAPFWRGAVDTDDYLTLLGAHNALVTLRAGFTTVRDLGSPGVTGFALRRAIDEGLIEGPRMLVAGEPLSTIGGHGDTAGFRPEVNEVLQGHNTCTGADQCAARVREQARNGADVIKFMATGGVLSQGDRGLGQAFTDEEMRAIVSTAHSLGLKAAAHAHSDEGIAAAVRAGVDSIEHGTFASPATLQLMRQHGTTLVPTLMAFEGIRERLGTGVYTPRVEDKVRMTLQVVGRAARGAIQAGVPVVFGTDEGVYEHGLDAGEFNLLVTEAGMTPQQAIAAATTGAAHLLGLDDEVGKIAPGYSADLIAVDGDPLANVRLLEHVGFVMVRGHVVE</sequence>
<dbReference type="SUPFAM" id="SSF51338">
    <property type="entry name" value="Composite domain of metallo-dependent hydrolases"/>
    <property type="match status" value="1"/>
</dbReference>
<comment type="caution">
    <text evidence="2">The sequence shown here is derived from an EMBL/GenBank/DDBJ whole genome shotgun (WGS) entry which is preliminary data.</text>
</comment>
<dbReference type="InterPro" id="IPR051781">
    <property type="entry name" value="Metallo-dep_Hydrolase"/>
</dbReference>
<dbReference type="Gene3D" id="2.30.40.10">
    <property type="entry name" value="Urease, subunit C, domain 1"/>
    <property type="match status" value="1"/>
</dbReference>
<dbReference type="InterPro" id="IPR032466">
    <property type="entry name" value="Metal_Hydrolase"/>
</dbReference>
<protein>
    <submittedName>
        <fullName evidence="2">Amidohydrolase family protein</fullName>
    </submittedName>
</protein>
<dbReference type="EMBL" id="VOQQ01000001">
    <property type="protein sequence ID" value="TXC64966.1"/>
    <property type="molecule type" value="Genomic_DNA"/>
</dbReference>
<reference evidence="2 3" key="1">
    <citation type="journal article" date="2015" name="J. Microbiol.">
        <title>Sphingosinicella ginsenosidimutans sp. nov., with ginsenoside converting activity.</title>
        <authorList>
            <person name="Kim J.K."/>
            <person name="Kang M.S."/>
            <person name="Park S.C."/>
            <person name="Kim K.M."/>
            <person name="Choi K."/>
            <person name="Yoon M.H."/>
            <person name="Im W.T."/>
        </authorList>
    </citation>
    <scope>NUCLEOTIDE SEQUENCE [LARGE SCALE GENOMIC DNA]</scope>
    <source>
        <strain evidence="2 3">BS-11</strain>
    </source>
</reference>
<keyword evidence="3" id="KW-1185">Reference proteome</keyword>
<dbReference type="SUPFAM" id="SSF51556">
    <property type="entry name" value="Metallo-dependent hydrolases"/>
    <property type="match status" value="1"/>
</dbReference>
<dbReference type="CDD" id="cd01299">
    <property type="entry name" value="Met_dep_hydrolase_A"/>
    <property type="match status" value="1"/>
</dbReference>
<gene>
    <name evidence="2" type="ORF">FRZ32_07575</name>
</gene>
<dbReference type="InterPro" id="IPR057744">
    <property type="entry name" value="OTAase-like"/>
</dbReference>
<dbReference type="Proteomes" id="UP000321249">
    <property type="component" value="Unassembled WGS sequence"/>
</dbReference>
<dbReference type="PANTHER" id="PTHR43135">
    <property type="entry name" value="ALPHA-D-RIBOSE 1-METHYLPHOSPHONATE 5-TRIPHOSPHATE DIPHOSPHATASE"/>
    <property type="match status" value="1"/>
</dbReference>
<evidence type="ECO:0000313" key="2">
    <source>
        <dbReference type="EMBL" id="TXC64966.1"/>
    </source>
</evidence>
<dbReference type="GO" id="GO:0016810">
    <property type="term" value="F:hydrolase activity, acting on carbon-nitrogen (but not peptide) bonds"/>
    <property type="evidence" value="ECO:0007669"/>
    <property type="project" value="InterPro"/>
</dbReference>
<dbReference type="InterPro" id="IPR006680">
    <property type="entry name" value="Amidohydro-rel"/>
</dbReference>
<evidence type="ECO:0000313" key="3">
    <source>
        <dbReference type="Proteomes" id="UP000321249"/>
    </source>
</evidence>
<dbReference type="OrthoDB" id="9782972at2"/>
<dbReference type="Pfam" id="PF01979">
    <property type="entry name" value="Amidohydro_1"/>
    <property type="match status" value="1"/>
</dbReference>
<dbReference type="AlphaFoldDB" id="A0A5C6TZE8"/>